<protein>
    <submittedName>
        <fullName evidence="5">Cytochrome P450</fullName>
    </submittedName>
</protein>
<dbReference type="PANTHER" id="PTHR24284:SF1">
    <property type="entry name" value="CYTOCHROME P450 FAMILY"/>
    <property type="match status" value="1"/>
</dbReference>
<dbReference type="STRING" id="27835.A0A0N4Y5W9"/>
<dbReference type="WBParaSite" id="NBR_0001143101-mRNA-1">
    <property type="protein sequence ID" value="NBR_0001143101-mRNA-1"/>
    <property type="gene ID" value="NBR_0001143101"/>
</dbReference>
<accession>A0A0N4Y5W9</accession>
<dbReference type="InterPro" id="IPR001128">
    <property type="entry name" value="Cyt_P450"/>
</dbReference>
<evidence type="ECO:0000313" key="3">
    <source>
        <dbReference type="EMBL" id="VDL75021.1"/>
    </source>
</evidence>
<organism evidence="5">
    <name type="scientific">Nippostrongylus brasiliensis</name>
    <name type="common">Rat hookworm</name>
    <dbReference type="NCBI Taxonomy" id="27835"/>
    <lineage>
        <taxon>Eukaryota</taxon>
        <taxon>Metazoa</taxon>
        <taxon>Ecdysozoa</taxon>
        <taxon>Nematoda</taxon>
        <taxon>Chromadorea</taxon>
        <taxon>Rhabditida</taxon>
        <taxon>Rhabditina</taxon>
        <taxon>Rhabditomorpha</taxon>
        <taxon>Strongyloidea</taxon>
        <taxon>Heligmosomidae</taxon>
        <taxon>Nippostrongylus</taxon>
    </lineage>
</organism>
<evidence type="ECO:0000256" key="2">
    <source>
        <dbReference type="ARBA" id="ARBA00023033"/>
    </source>
</evidence>
<keyword evidence="2" id="KW-0503">Monooxygenase</keyword>
<dbReference type="PANTHER" id="PTHR24284">
    <property type="entry name" value="CYTOCHROME P450 FAMILY"/>
    <property type="match status" value="1"/>
</dbReference>
<dbReference type="GO" id="GO:0020037">
    <property type="term" value="F:heme binding"/>
    <property type="evidence" value="ECO:0007669"/>
    <property type="project" value="InterPro"/>
</dbReference>
<dbReference type="Proteomes" id="UP000271162">
    <property type="component" value="Unassembled WGS sequence"/>
</dbReference>
<dbReference type="GO" id="GO:0004497">
    <property type="term" value="F:monooxygenase activity"/>
    <property type="evidence" value="ECO:0007669"/>
    <property type="project" value="UniProtKB-KW"/>
</dbReference>
<reference evidence="5" key="1">
    <citation type="submission" date="2017-02" db="UniProtKB">
        <authorList>
            <consortium name="WormBaseParasite"/>
        </authorList>
    </citation>
    <scope>IDENTIFICATION</scope>
</reference>
<proteinExistence type="inferred from homology"/>
<name>A0A0N4Y5W9_NIPBR</name>
<keyword evidence="4" id="KW-1185">Reference proteome</keyword>
<dbReference type="EMBL" id="UYSL01020523">
    <property type="protein sequence ID" value="VDL75021.1"/>
    <property type="molecule type" value="Genomic_DNA"/>
</dbReference>
<gene>
    <name evidence="3" type="ORF">NBR_LOCUS11432</name>
</gene>
<dbReference type="SUPFAM" id="SSF48264">
    <property type="entry name" value="Cytochrome P450"/>
    <property type="match status" value="1"/>
</dbReference>
<dbReference type="InterPro" id="IPR036396">
    <property type="entry name" value="Cyt_P450_sf"/>
</dbReference>
<evidence type="ECO:0000313" key="4">
    <source>
        <dbReference type="Proteomes" id="UP000271162"/>
    </source>
</evidence>
<dbReference type="Pfam" id="PF00067">
    <property type="entry name" value="p450"/>
    <property type="match status" value="1"/>
</dbReference>
<reference evidence="3 4" key="2">
    <citation type="submission" date="2018-11" db="EMBL/GenBank/DDBJ databases">
        <authorList>
            <consortium name="Pathogen Informatics"/>
        </authorList>
    </citation>
    <scope>NUCLEOTIDE SEQUENCE [LARGE SCALE GENOMIC DNA]</scope>
</reference>
<dbReference type="AlphaFoldDB" id="A0A0N4Y5W9"/>
<dbReference type="GO" id="GO:0005506">
    <property type="term" value="F:iron ion binding"/>
    <property type="evidence" value="ECO:0007669"/>
    <property type="project" value="InterPro"/>
</dbReference>
<dbReference type="GO" id="GO:0016705">
    <property type="term" value="F:oxidoreductase activity, acting on paired donors, with incorporation or reduction of molecular oxygen"/>
    <property type="evidence" value="ECO:0007669"/>
    <property type="project" value="InterPro"/>
</dbReference>
<sequence length="131" mass="15250">MLFSIAFIAFSSLFVLYVWRYYENVKRYPNGPRPYPFVGNLLSLDVHKIHEEIPKLSKTYGSVFTLWLPRPYVVLTDHKSIKEAFATKGLPFSRISLFSFISMFFPYEMALLPNFDLFLSVCPAQLRPKIG</sequence>
<evidence type="ECO:0000256" key="1">
    <source>
        <dbReference type="ARBA" id="ARBA00010617"/>
    </source>
</evidence>
<comment type="similarity">
    <text evidence="1">Belongs to the cytochrome P450 family.</text>
</comment>
<dbReference type="Gene3D" id="1.10.630.10">
    <property type="entry name" value="Cytochrome P450"/>
    <property type="match status" value="1"/>
</dbReference>
<keyword evidence="2" id="KW-0560">Oxidoreductase</keyword>
<evidence type="ECO:0000313" key="5">
    <source>
        <dbReference type="WBParaSite" id="NBR_0001143101-mRNA-1"/>
    </source>
</evidence>